<feature type="region of interest" description="Disordered" evidence="12">
    <location>
        <begin position="510"/>
        <end position="540"/>
    </location>
</feature>
<evidence type="ECO:0000256" key="4">
    <source>
        <dbReference type="ARBA" id="ARBA00008905"/>
    </source>
</evidence>
<keyword evidence="9 11" id="KW-1133">Transmembrane helix</keyword>
<dbReference type="InterPro" id="IPR007676">
    <property type="entry name" value="Ribophorin_I"/>
</dbReference>
<evidence type="ECO:0000256" key="10">
    <source>
        <dbReference type="ARBA" id="ARBA00023136"/>
    </source>
</evidence>
<evidence type="ECO:0000313" key="13">
    <source>
        <dbReference type="Proteomes" id="UP000035642"/>
    </source>
</evidence>
<comment type="function">
    <text evidence="1 11">Subunit of the oligosaccharyl transferase (OST) complex that catalyzes the initial transfer of a defined glycan (Glc(3)Man(9)GlcNAc(2) in eukaryotes) from the lipid carrier dolichol-pyrophosphate to an asparagine residue within an Asn-X-Ser/Thr consensus motif in nascent polypeptide chains, the first step in protein N-glycosylation. N-glycosylation occurs cotranslationally and the complex associates with the Sec61 complex at the channel-forming translocon complex that mediates protein translocation across the endoplasmic reticulum (ER). All subunits are required for a maximal enzyme activity.</text>
</comment>
<dbReference type="AlphaFoldDB" id="A0A0K0CXY1"/>
<organism evidence="13 14">
    <name type="scientific">Angiostrongylus cantonensis</name>
    <name type="common">Rat lungworm</name>
    <dbReference type="NCBI Taxonomy" id="6313"/>
    <lineage>
        <taxon>Eukaryota</taxon>
        <taxon>Metazoa</taxon>
        <taxon>Ecdysozoa</taxon>
        <taxon>Nematoda</taxon>
        <taxon>Chromadorea</taxon>
        <taxon>Rhabditida</taxon>
        <taxon>Rhabditina</taxon>
        <taxon>Rhabditomorpha</taxon>
        <taxon>Strongyloidea</taxon>
        <taxon>Metastrongylidae</taxon>
        <taxon>Angiostrongylus</taxon>
    </lineage>
</organism>
<evidence type="ECO:0000256" key="12">
    <source>
        <dbReference type="SAM" id="MobiDB-lite"/>
    </source>
</evidence>
<evidence type="ECO:0000256" key="11">
    <source>
        <dbReference type="RuleBase" id="RU361143"/>
    </source>
</evidence>
<evidence type="ECO:0000256" key="9">
    <source>
        <dbReference type="ARBA" id="ARBA00022989"/>
    </source>
</evidence>
<sequence length="540" mass="61552">MWVLFLLFVGITSASDWKVVNVERTVDISSQIVKVLSQLTLSNSGSTDANSVDIVISKKESGHLSYISAEELKNKIKLQILEQPKETHGYKIYKVELLNRIPKNSEVKLKIEYRLTGLLTPFPAKITQKENQFVVYHGDAHYASAYPVMNEKTIVKTGSGKTLSVTEVAPTNRENERVIYGPYKDQPAFRSEPIKIHYENNSPFVVATVVARWIEISHWGNIAVEEHIELVHKGAELKGPFSRLDQQLDRRGLRQPAMLYFTTVLPASAKDIYYRDVIGNISTSAVRPRSDSVDIDIKPRFPLFGGWRTSYVIGYNVPSFEYLYNKGHDYALRMRVLDHIFDNVVVENLTVKIILPEMVNLFQLFYEFDYANMIREPLIASAFFLALFTAVIIYMRFDFTIVPDPVRETRERIQGKVASLAHLVDKKNRLFSQFLDAVTHYKSTRDLSEIENGKKKLEAGRVDINNKLVSAIDALKVDCQKTFDKAQELLKYEKPIVDALEGYITSVQKSQQKSASSEDTQFSQKVTEARMRSESVLASL</sequence>
<dbReference type="Proteomes" id="UP000035642">
    <property type="component" value="Unassembled WGS sequence"/>
</dbReference>
<evidence type="ECO:0000256" key="8">
    <source>
        <dbReference type="ARBA" id="ARBA00022824"/>
    </source>
</evidence>
<name>A0A0K0CXY1_ANGCA</name>
<comment type="subcellular location">
    <subcellularLocation>
        <location evidence="2 11">Endoplasmic reticulum membrane</location>
        <topology evidence="2 11">Single-pass type I membrane protein</topology>
    </subcellularLocation>
</comment>
<feature type="transmembrane region" description="Helical" evidence="11">
    <location>
        <begin position="378"/>
        <end position="397"/>
    </location>
</feature>
<evidence type="ECO:0000256" key="7">
    <source>
        <dbReference type="ARBA" id="ARBA00022729"/>
    </source>
</evidence>
<keyword evidence="8 11" id="KW-0256">Endoplasmic reticulum</keyword>
<accession>A0A0K0CXY1</accession>
<evidence type="ECO:0000256" key="5">
    <source>
        <dbReference type="ARBA" id="ARBA00017611"/>
    </source>
</evidence>
<dbReference type="GO" id="GO:0008250">
    <property type="term" value="C:oligosaccharyltransferase complex"/>
    <property type="evidence" value="ECO:0007669"/>
    <property type="project" value="UniProtKB-UniRule"/>
</dbReference>
<reference evidence="13" key="1">
    <citation type="submission" date="2012-09" db="EMBL/GenBank/DDBJ databases">
        <authorList>
            <person name="Martin A.A."/>
        </authorList>
    </citation>
    <scope>NUCLEOTIDE SEQUENCE</scope>
</reference>
<reference evidence="14" key="2">
    <citation type="submission" date="2017-02" db="UniProtKB">
        <authorList>
            <consortium name="WormBaseParasite"/>
        </authorList>
    </citation>
    <scope>IDENTIFICATION</scope>
</reference>
<keyword evidence="7" id="KW-0732">Signal</keyword>
<comment type="similarity">
    <text evidence="4 11">Belongs to the OST1 family.</text>
</comment>
<dbReference type="STRING" id="6313.A0A0K0CXY1"/>
<dbReference type="WBParaSite" id="ACAC_0000246801-mRNA-1">
    <property type="protein sequence ID" value="ACAC_0000246801-mRNA-1"/>
    <property type="gene ID" value="ACAC_0000246801"/>
</dbReference>
<dbReference type="PANTHER" id="PTHR21049">
    <property type="entry name" value="RIBOPHORIN I"/>
    <property type="match status" value="1"/>
</dbReference>
<evidence type="ECO:0000256" key="2">
    <source>
        <dbReference type="ARBA" id="ARBA00004115"/>
    </source>
</evidence>
<dbReference type="UniPathway" id="UPA00378"/>
<protein>
    <recommendedName>
        <fullName evidence="5 11">Dolichyl-diphosphooligosaccharide--protein glycosyltransferase subunit 1</fullName>
    </recommendedName>
</protein>
<evidence type="ECO:0000256" key="3">
    <source>
        <dbReference type="ARBA" id="ARBA00004922"/>
    </source>
</evidence>
<comment type="pathway">
    <text evidence="3 11">Protein modification; protein glycosylation.</text>
</comment>
<proteinExistence type="inferred from homology"/>
<comment type="subunit">
    <text evidence="11">Component of the oligosaccharyltransferase (OST) complex.</text>
</comment>
<evidence type="ECO:0000313" key="14">
    <source>
        <dbReference type="WBParaSite" id="ACAC_0000246801-mRNA-1"/>
    </source>
</evidence>
<keyword evidence="10 11" id="KW-0472">Membrane</keyword>
<keyword evidence="6 11" id="KW-0812">Transmembrane</keyword>
<dbReference type="GO" id="GO:0018279">
    <property type="term" value="P:protein N-linked glycosylation via asparagine"/>
    <property type="evidence" value="ECO:0007669"/>
    <property type="project" value="TreeGrafter"/>
</dbReference>
<dbReference type="PANTHER" id="PTHR21049:SF0">
    <property type="entry name" value="DOLICHYL-DIPHOSPHOOLIGOSACCHARIDE--PROTEIN GLYCOSYLTRANSFERASE SUBUNIT 1"/>
    <property type="match status" value="1"/>
</dbReference>
<dbReference type="Pfam" id="PF04597">
    <property type="entry name" value="Ribophorin_I"/>
    <property type="match status" value="1"/>
</dbReference>
<keyword evidence="13" id="KW-1185">Reference proteome</keyword>
<evidence type="ECO:0000256" key="1">
    <source>
        <dbReference type="ARBA" id="ARBA00002791"/>
    </source>
</evidence>
<evidence type="ECO:0000256" key="6">
    <source>
        <dbReference type="ARBA" id="ARBA00022692"/>
    </source>
</evidence>